<dbReference type="AlphaFoldDB" id="A0A837I918"/>
<dbReference type="GO" id="GO:0003677">
    <property type="term" value="F:DNA binding"/>
    <property type="evidence" value="ECO:0007669"/>
    <property type="project" value="InterPro"/>
</dbReference>
<organism evidence="2 3">
    <name type="scientific">Candidatus Woesebacteria bacterium GW2011_GWA1_44_23</name>
    <dbReference type="NCBI Taxonomy" id="1618558"/>
    <lineage>
        <taxon>Bacteria</taxon>
        <taxon>Candidatus Woeseibacteriota</taxon>
    </lineage>
</organism>
<keyword evidence="2" id="KW-0540">Nuclease</keyword>
<dbReference type="GO" id="GO:0009307">
    <property type="term" value="P:DNA restriction-modification system"/>
    <property type="evidence" value="ECO:0007669"/>
    <property type="project" value="InterPro"/>
</dbReference>
<dbReference type="InterPro" id="IPR052906">
    <property type="entry name" value="Type_IV_Methyl-Rstrct_Enzyme"/>
</dbReference>
<keyword evidence="2" id="KW-0255">Endonuclease</keyword>
<dbReference type="Proteomes" id="UP000034525">
    <property type="component" value="Unassembled WGS sequence"/>
</dbReference>
<dbReference type="Gene3D" id="3.40.1350.10">
    <property type="match status" value="1"/>
</dbReference>
<sequence length="152" mass="17515">MILALLFAATAIWVFKLLHLAKADIFKIDKMSGEEFETFLEILFRNDGFKVNHTGSSNKYKGDWGADLIIEKNGIKTSVQAKRWKWMVTEKSVQEVVTSKAQYGCQGAMVITNSHFSYHAKHLARVNNVLLWDRNTLASEILRIRKQNKREQ</sequence>
<feature type="domain" description="Restriction endonuclease type IV Mrr" evidence="1">
    <location>
        <begin position="28"/>
        <end position="139"/>
    </location>
</feature>
<dbReference type="GO" id="GO:0015666">
    <property type="term" value="F:restriction endodeoxyribonuclease activity"/>
    <property type="evidence" value="ECO:0007669"/>
    <property type="project" value="TreeGrafter"/>
</dbReference>
<reference evidence="2 3" key="1">
    <citation type="journal article" date="2015" name="Nature">
        <title>rRNA introns, odd ribosomes, and small enigmatic genomes across a large radiation of phyla.</title>
        <authorList>
            <person name="Brown C.T."/>
            <person name="Hug L.A."/>
            <person name="Thomas B.C."/>
            <person name="Sharon I."/>
            <person name="Castelle C.J."/>
            <person name="Singh A."/>
            <person name="Wilkins M.J."/>
            <person name="Williams K.H."/>
            <person name="Banfield J.F."/>
        </authorList>
    </citation>
    <scope>NUCLEOTIDE SEQUENCE [LARGE SCALE GENOMIC DNA]</scope>
</reference>
<dbReference type="EMBL" id="LCIL01000008">
    <property type="protein sequence ID" value="KKT54228.1"/>
    <property type="molecule type" value="Genomic_DNA"/>
</dbReference>
<proteinExistence type="predicted"/>
<evidence type="ECO:0000259" key="1">
    <source>
        <dbReference type="Pfam" id="PF04471"/>
    </source>
</evidence>
<dbReference type="Pfam" id="PF04471">
    <property type="entry name" value="Mrr_cat"/>
    <property type="match status" value="1"/>
</dbReference>
<keyword evidence="2" id="KW-0378">Hydrolase</keyword>
<dbReference type="SUPFAM" id="SSF52980">
    <property type="entry name" value="Restriction endonuclease-like"/>
    <property type="match status" value="1"/>
</dbReference>
<dbReference type="InterPro" id="IPR011856">
    <property type="entry name" value="tRNA_endonuc-like_dom_sf"/>
</dbReference>
<name>A0A837I918_9BACT</name>
<protein>
    <submittedName>
        <fullName evidence="2">Restriction endonuclease</fullName>
    </submittedName>
</protein>
<accession>A0A837I918</accession>
<evidence type="ECO:0000313" key="3">
    <source>
        <dbReference type="Proteomes" id="UP000034525"/>
    </source>
</evidence>
<comment type="caution">
    <text evidence="2">The sequence shown here is derived from an EMBL/GenBank/DDBJ whole genome shotgun (WGS) entry which is preliminary data.</text>
</comment>
<dbReference type="InterPro" id="IPR007560">
    <property type="entry name" value="Restrct_endonuc_IV_Mrr"/>
</dbReference>
<evidence type="ECO:0000313" key="2">
    <source>
        <dbReference type="EMBL" id="KKT54228.1"/>
    </source>
</evidence>
<dbReference type="InterPro" id="IPR011335">
    <property type="entry name" value="Restrct_endonuc-II-like"/>
</dbReference>
<gene>
    <name evidence="2" type="ORF">UW47_C0008G0027</name>
</gene>
<dbReference type="PANTHER" id="PTHR30015:SF6">
    <property type="entry name" value="SLL1429 PROTEIN"/>
    <property type="match status" value="1"/>
</dbReference>
<dbReference type="PANTHER" id="PTHR30015">
    <property type="entry name" value="MRR RESTRICTION SYSTEM PROTEIN"/>
    <property type="match status" value="1"/>
</dbReference>